<evidence type="ECO:0000313" key="2">
    <source>
        <dbReference type="Proteomes" id="UP001064262"/>
    </source>
</evidence>
<sequence>MGESVIKSYDITVNSEESTWNHKTKKNPTMSDGLLIISEDDGSDAVYFTANLVGYHVKPVYEK</sequence>
<reference evidence="1" key="1">
    <citation type="submission" date="2022-09" db="EMBL/GenBank/DDBJ databases">
        <title>Winslowiella arboricola sp. nov., isolated from bleeding cankers on broadleaf hosts.</title>
        <authorList>
            <person name="Brady C."/>
            <person name="Kaur S."/>
            <person name="Crampton B."/>
            <person name="Maddock D."/>
            <person name="Arnold D."/>
            <person name="Denman S."/>
        </authorList>
    </citation>
    <scope>NUCLEOTIDE SEQUENCE</scope>
    <source>
        <strain evidence="1">BAC 15a-03b</strain>
    </source>
</reference>
<protein>
    <submittedName>
        <fullName evidence="1">Uncharacterized protein</fullName>
    </submittedName>
</protein>
<dbReference type="AlphaFoldDB" id="A0A9J6PZU6"/>
<comment type="caution">
    <text evidence="1">The sequence shown here is derived from an EMBL/GenBank/DDBJ whole genome shotgun (WGS) entry which is preliminary data.</text>
</comment>
<dbReference type="EMBL" id="JAODIM010000043">
    <property type="protein sequence ID" value="MCU5780436.1"/>
    <property type="molecule type" value="Genomic_DNA"/>
</dbReference>
<proteinExistence type="predicted"/>
<name>A0A9J6PZU6_9GAMM</name>
<evidence type="ECO:0000313" key="1">
    <source>
        <dbReference type="EMBL" id="MCU5780436.1"/>
    </source>
</evidence>
<gene>
    <name evidence="1" type="ORF">N5923_23370</name>
</gene>
<organism evidence="1 2">
    <name type="scientific">Winslowiella arboricola</name>
    <dbReference type="NCBI Taxonomy" id="2978220"/>
    <lineage>
        <taxon>Bacteria</taxon>
        <taxon>Pseudomonadati</taxon>
        <taxon>Pseudomonadota</taxon>
        <taxon>Gammaproteobacteria</taxon>
        <taxon>Enterobacterales</taxon>
        <taxon>Erwiniaceae</taxon>
        <taxon>Winslowiella</taxon>
    </lineage>
</organism>
<dbReference type="RefSeq" id="WP_267144360.1">
    <property type="nucleotide sequence ID" value="NZ_JAODIL010000081.1"/>
</dbReference>
<dbReference type="Proteomes" id="UP001064262">
    <property type="component" value="Unassembled WGS sequence"/>
</dbReference>
<keyword evidence="2" id="KW-1185">Reference proteome</keyword>
<accession>A0A9J6PZU6</accession>